<dbReference type="AlphaFoldDB" id="A0A1I3RPQ8"/>
<organism evidence="8 9">
    <name type="scientific">Olleya namhaensis</name>
    <dbReference type="NCBI Taxonomy" id="1144750"/>
    <lineage>
        <taxon>Bacteria</taxon>
        <taxon>Pseudomonadati</taxon>
        <taxon>Bacteroidota</taxon>
        <taxon>Flavobacteriia</taxon>
        <taxon>Flavobacteriales</taxon>
        <taxon>Flavobacteriaceae</taxon>
    </lineage>
</organism>
<keyword evidence="5" id="KW-0998">Cell outer membrane</keyword>
<dbReference type="InterPro" id="IPR012944">
    <property type="entry name" value="SusD_RagB_dom"/>
</dbReference>
<dbReference type="Gene3D" id="1.25.40.390">
    <property type="match status" value="1"/>
</dbReference>
<comment type="similarity">
    <text evidence="2">Belongs to the SusD family.</text>
</comment>
<dbReference type="InterPro" id="IPR011990">
    <property type="entry name" value="TPR-like_helical_dom_sf"/>
</dbReference>
<keyword evidence="3" id="KW-0732">Signal</keyword>
<accession>A0A1I3RPQ8</accession>
<comment type="subcellular location">
    <subcellularLocation>
        <location evidence="1">Cell outer membrane</location>
    </subcellularLocation>
</comment>
<name>A0A1I3RPQ8_9FLAO</name>
<dbReference type="RefSeq" id="WP_090841301.1">
    <property type="nucleotide sequence ID" value="NZ_FORM01000008.1"/>
</dbReference>
<dbReference type="STRING" id="1144750.SAMN05443431_10871"/>
<gene>
    <name evidence="8" type="ORF">SAMN05443431_10871</name>
</gene>
<evidence type="ECO:0000259" key="6">
    <source>
        <dbReference type="Pfam" id="PF07980"/>
    </source>
</evidence>
<evidence type="ECO:0000256" key="3">
    <source>
        <dbReference type="ARBA" id="ARBA00022729"/>
    </source>
</evidence>
<dbReference type="EMBL" id="FORM01000008">
    <property type="protein sequence ID" value="SFJ47882.1"/>
    <property type="molecule type" value="Genomic_DNA"/>
</dbReference>
<protein>
    <submittedName>
        <fullName evidence="8">Starch-binding associating with outer membrane</fullName>
    </submittedName>
</protein>
<keyword evidence="4" id="KW-0472">Membrane</keyword>
<evidence type="ECO:0000256" key="1">
    <source>
        <dbReference type="ARBA" id="ARBA00004442"/>
    </source>
</evidence>
<dbReference type="InterPro" id="IPR033985">
    <property type="entry name" value="SusD-like_N"/>
</dbReference>
<dbReference type="SUPFAM" id="SSF48452">
    <property type="entry name" value="TPR-like"/>
    <property type="match status" value="1"/>
</dbReference>
<feature type="domain" description="SusD-like N-terminal" evidence="7">
    <location>
        <begin position="105"/>
        <end position="225"/>
    </location>
</feature>
<dbReference type="Pfam" id="PF07980">
    <property type="entry name" value="SusD_RagB"/>
    <property type="match status" value="1"/>
</dbReference>
<evidence type="ECO:0000256" key="5">
    <source>
        <dbReference type="ARBA" id="ARBA00023237"/>
    </source>
</evidence>
<feature type="domain" description="RagB/SusD" evidence="6">
    <location>
        <begin position="325"/>
        <end position="477"/>
    </location>
</feature>
<evidence type="ECO:0000313" key="9">
    <source>
        <dbReference type="Proteomes" id="UP000199559"/>
    </source>
</evidence>
<sequence length="477" mass="52082">MKNIFKTIILVFGILLFNSCEDELDQLPNDSVSPDTFYNNIGEFESAMRGVYSGFLSGNYYGGQFLALPDILTDNVIIAQEGRLSNRLFFEWRHAPNLAYSFMYAPYVVTNRANLILSNIDNLPAGPERSNIEAEARAARALALFDLVRVFSEIPTQSAGASQTLGMPIITSTDPTIQVLRPTVETSYDFIISELEAVKATINADNGSGRFNKNAVNGLLSRAYLYNGDYLNAITAANDVTTSVATSANFPAVWTDGSEDGVIFKINQDRILDGVSIGTSWSQSNAGAIVPEYVLSFELANLYASTDVRKSSGAYTQIQADASGNLYNSITKMFGESGQNNGVVDAKVIRAAEVQLNKAEAHAMLGQFTEALTALDVVRMNRYSGFISPSETGAALLDAIKLERRLELFAEGHRLFDLKRWNEGVVRSATDGDFFDGTGTPVPSTFTTLPAGSHLFQFPIPQTEINAFPEFQQNPGY</sequence>
<evidence type="ECO:0000259" key="7">
    <source>
        <dbReference type="Pfam" id="PF14322"/>
    </source>
</evidence>
<dbReference type="Gene3D" id="2.20.20.130">
    <property type="match status" value="1"/>
</dbReference>
<dbReference type="Gene3D" id="1.25.40.900">
    <property type="match status" value="1"/>
</dbReference>
<evidence type="ECO:0000256" key="2">
    <source>
        <dbReference type="ARBA" id="ARBA00006275"/>
    </source>
</evidence>
<evidence type="ECO:0000256" key="4">
    <source>
        <dbReference type="ARBA" id="ARBA00023136"/>
    </source>
</evidence>
<dbReference type="Pfam" id="PF14322">
    <property type="entry name" value="SusD-like_3"/>
    <property type="match status" value="1"/>
</dbReference>
<dbReference type="Proteomes" id="UP000199559">
    <property type="component" value="Unassembled WGS sequence"/>
</dbReference>
<evidence type="ECO:0000313" key="8">
    <source>
        <dbReference type="EMBL" id="SFJ47882.1"/>
    </source>
</evidence>
<keyword evidence="9" id="KW-1185">Reference proteome</keyword>
<proteinExistence type="inferred from homology"/>
<dbReference type="GO" id="GO:0009279">
    <property type="term" value="C:cell outer membrane"/>
    <property type="evidence" value="ECO:0007669"/>
    <property type="project" value="UniProtKB-SubCell"/>
</dbReference>
<reference evidence="9" key="1">
    <citation type="submission" date="2016-10" db="EMBL/GenBank/DDBJ databases">
        <authorList>
            <person name="Varghese N."/>
            <person name="Submissions S."/>
        </authorList>
    </citation>
    <scope>NUCLEOTIDE SEQUENCE [LARGE SCALE GENOMIC DNA]</scope>
    <source>
        <strain evidence="9">DSM 28881</strain>
    </source>
</reference>